<dbReference type="SFLD" id="SFLDG01082">
    <property type="entry name" value="B12-binding_domain_containing"/>
    <property type="match status" value="1"/>
</dbReference>
<dbReference type="InterPro" id="IPR006638">
    <property type="entry name" value="Elp3/MiaA/NifB-like_rSAM"/>
</dbReference>
<proteinExistence type="inferred from homology"/>
<dbReference type="Proteomes" id="UP000051813">
    <property type="component" value="Unassembled WGS sequence"/>
</dbReference>
<evidence type="ECO:0000256" key="2">
    <source>
        <dbReference type="ARBA" id="ARBA00017228"/>
    </source>
</evidence>
<dbReference type="GO" id="GO:0006779">
    <property type="term" value="P:porphyrin-containing compound biosynthetic process"/>
    <property type="evidence" value="ECO:0007669"/>
    <property type="project" value="InterPro"/>
</dbReference>
<dbReference type="SFLD" id="SFLDG01065">
    <property type="entry name" value="anaerobic_coproporphyrinogen-I"/>
    <property type="match status" value="1"/>
</dbReference>
<evidence type="ECO:0000256" key="3">
    <source>
        <dbReference type="RuleBase" id="RU364116"/>
    </source>
</evidence>
<comment type="similarity">
    <text evidence="1">Belongs to the anaerobic coproporphyrinogen-III oxidase family. HemW subfamily.</text>
</comment>
<dbReference type="NCBIfam" id="TIGR00539">
    <property type="entry name" value="hemN_rel"/>
    <property type="match status" value="1"/>
</dbReference>
<dbReference type="Pfam" id="PF06969">
    <property type="entry name" value="HemN_C"/>
    <property type="match status" value="1"/>
</dbReference>
<feature type="domain" description="Radical SAM core" evidence="4">
    <location>
        <begin position="3"/>
        <end position="240"/>
    </location>
</feature>
<comment type="subcellular location">
    <subcellularLocation>
        <location evidence="3">Cytoplasm</location>
    </subcellularLocation>
</comment>
<dbReference type="Pfam" id="PF04055">
    <property type="entry name" value="Radical_SAM"/>
    <property type="match status" value="1"/>
</dbReference>
<dbReference type="InterPro" id="IPR023404">
    <property type="entry name" value="rSAM_horseshoe"/>
</dbReference>
<dbReference type="Gene3D" id="3.80.30.20">
    <property type="entry name" value="tm_1862 like domain"/>
    <property type="match status" value="1"/>
</dbReference>
<dbReference type="InterPro" id="IPR007197">
    <property type="entry name" value="rSAM"/>
</dbReference>
<dbReference type="GO" id="GO:0051539">
    <property type="term" value="F:4 iron, 4 sulfur cluster binding"/>
    <property type="evidence" value="ECO:0007669"/>
    <property type="project" value="UniProtKB-UniRule"/>
</dbReference>
<dbReference type="InterPro" id="IPR004559">
    <property type="entry name" value="HemW-like"/>
</dbReference>
<dbReference type="InterPro" id="IPR034505">
    <property type="entry name" value="Coproporphyrinogen-III_oxidase"/>
</dbReference>
<sequence>MQAVQKNIGAIYIHIPFCEHICYYCNFNKVFIQGQPVDDYLTALLKEMKLALQQYPQTKIKTIYIGGGTPTALSAAQLDYLLSGLQELVPVDQVEEFTVEANPNDLLKSDKLQVLKAHFVNRLSIGVQSFNDDVLKKIGRTHSGVEAVKAVENAQHAGFNNISIDLIYRLPGQDLVDFGHSLKQALALEIPHYATYSLILEQKTVFYNLMRRGKLKLPSQDMEADMYQLAMDEFAKHGIEQYEISNFAKPGFQSQHNLTYWHNENYFGFGAGASGYLGNQRYQNFGPIKQYLAPLSQQQLPILASENITRQQQIEEQLFLGLRLNAGVSKEAFLKRFGVDLLTVYPEVIPKLLQQNLLAENIDAYYLTERGRFVGNDVFAEFMLV</sequence>
<dbReference type="SFLD" id="SFLDF00288">
    <property type="entry name" value="HemN-like__clustered_with_nucl"/>
    <property type="match status" value="1"/>
</dbReference>
<dbReference type="EMBL" id="AYYK01000004">
    <property type="protein sequence ID" value="KRM79357.1"/>
    <property type="molecule type" value="Genomic_DNA"/>
</dbReference>
<accession>A0A0R2BII8</accession>
<dbReference type="GO" id="GO:0005737">
    <property type="term" value="C:cytoplasm"/>
    <property type="evidence" value="ECO:0007669"/>
    <property type="project" value="UniProtKB-SubCell"/>
</dbReference>
<dbReference type="CDD" id="cd01335">
    <property type="entry name" value="Radical_SAM"/>
    <property type="match status" value="1"/>
</dbReference>
<keyword evidence="3" id="KW-0349">Heme</keyword>
<keyword evidence="3" id="KW-0479">Metal-binding</keyword>
<dbReference type="PANTHER" id="PTHR13932:SF5">
    <property type="entry name" value="RADICAL S-ADENOSYL METHIONINE DOMAIN-CONTAINING PROTEIN 1, MITOCHONDRIAL"/>
    <property type="match status" value="1"/>
</dbReference>
<evidence type="ECO:0000313" key="5">
    <source>
        <dbReference type="EMBL" id="KRM79357.1"/>
    </source>
</evidence>
<dbReference type="PATRIC" id="fig|1423738.3.peg.1549"/>
<gene>
    <name evidence="5" type="ORF">FC84_GL001532</name>
</gene>
<evidence type="ECO:0000313" key="6">
    <source>
        <dbReference type="Proteomes" id="UP000051813"/>
    </source>
</evidence>
<dbReference type="PANTHER" id="PTHR13932">
    <property type="entry name" value="COPROPORPHYRINIGEN III OXIDASE"/>
    <property type="match status" value="1"/>
</dbReference>
<dbReference type="SFLD" id="SFLDS00029">
    <property type="entry name" value="Radical_SAM"/>
    <property type="match status" value="1"/>
</dbReference>
<keyword evidence="3" id="KW-0411">Iron-sulfur</keyword>
<keyword evidence="6" id="KW-1185">Reference proteome</keyword>
<keyword evidence="3" id="KW-0408">Iron</keyword>
<name>A0A0R2BII8_9LACO</name>
<keyword evidence="3" id="KW-0004">4Fe-4S</keyword>
<dbReference type="STRING" id="1423738.FC84_GL001532"/>
<keyword evidence="3" id="KW-0949">S-adenosyl-L-methionine</keyword>
<dbReference type="GO" id="GO:0004109">
    <property type="term" value="F:coproporphyrinogen oxidase activity"/>
    <property type="evidence" value="ECO:0007669"/>
    <property type="project" value="InterPro"/>
</dbReference>
<dbReference type="SFLD" id="SFLDF00562">
    <property type="entry name" value="HemN-like__clustered_with_heat"/>
    <property type="match status" value="1"/>
</dbReference>
<dbReference type="SMART" id="SM00729">
    <property type="entry name" value="Elp3"/>
    <property type="match status" value="1"/>
</dbReference>
<protein>
    <recommendedName>
        <fullName evidence="2 3">Heme chaperone HemW</fullName>
    </recommendedName>
</protein>
<evidence type="ECO:0000256" key="1">
    <source>
        <dbReference type="ARBA" id="ARBA00006100"/>
    </source>
</evidence>
<organism evidence="5 6">
    <name type="scientific">Lapidilactobacillus dextrinicus DSM 20335</name>
    <dbReference type="NCBI Taxonomy" id="1423738"/>
    <lineage>
        <taxon>Bacteria</taxon>
        <taxon>Bacillati</taxon>
        <taxon>Bacillota</taxon>
        <taxon>Bacilli</taxon>
        <taxon>Lactobacillales</taxon>
        <taxon>Lactobacillaceae</taxon>
        <taxon>Lapidilactobacillus</taxon>
    </lineage>
</organism>
<dbReference type="PROSITE" id="PS51918">
    <property type="entry name" value="RADICAL_SAM"/>
    <property type="match status" value="1"/>
</dbReference>
<dbReference type="GO" id="GO:0046872">
    <property type="term" value="F:metal ion binding"/>
    <property type="evidence" value="ECO:0007669"/>
    <property type="project" value="UniProtKB-UniRule"/>
</dbReference>
<comment type="function">
    <text evidence="3">Probably acts as a heme chaperone, transferring heme to an unknown acceptor. Binds one molecule of heme per monomer, possibly covalently. Binds 1 [4Fe-4S] cluster. The cluster is coordinated with 3 cysteines and an exchangeable S-adenosyl-L-methionine.</text>
</comment>
<dbReference type="InterPro" id="IPR010723">
    <property type="entry name" value="HemN_C"/>
</dbReference>
<dbReference type="InterPro" id="IPR058240">
    <property type="entry name" value="rSAM_sf"/>
</dbReference>
<dbReference type="AlphaFoldDB" id="A0A0R2BII8"/>
<dbReference type="SUPFAM" id="SSF102114">
    <property type="entry name" value="Radical SAM enzymes"/>
    <property type="match status" value="1"/>
</dbReference>
<keyword evidence="3" id="KW-0963">Cytoplasm</keyword>
<reference evidence="5 6" key="1">
    <citation type="journal article" date="2015" name="Genome Announc.">
        <title>Expanding the biotechnology potential of lactobacilli through comparative genomics of 213 strains and associated genera.</title>
        <authorList>
            <person name="Sun Z."/>
            <person name="Harris H.M."/>
            <person name="McCann A."/>
            <person name="Guo C."/>
            <person name="Argimon S."/>
            <person name="Zhang W."/>
            <person name="Yang X."/>
            <person name="Jeffery I.B."/>
            <person name="Cooney J.C."/>
            <person name="Kagawa T.F."/>
            <person name="Liu W."/>
            <person name="Song Y."/>
            <person name="Salvetti E."/>
            <person name="Wrobel A."/>
            <person name="Rasinkangas P."/>
            <person name="Parkhill J."/>
            <person name="Rea M.C."/>
            <person name="O'Sullivan O."/>
            <person name="Ritari J."/>
            <person name="Douillard F.P."/>
            <person name="Paul Ross R."/>
            <person name="Yang R."/>
            <person name="Briner A.E."/>
            <person name="Felis G.E."/>
            <person name="de Vos W.M."/>
            <person name="Barrangou R."/>
            <person name="Klaenhammer T.R."/>
            <person name="Caufield P.W."/>
            <person name="Cui Y."/>
            <person name="Zhang H."/>
            <person name="O'Toole P.W."/>
        </authorList>
    </citation>
    <scope>NUCLEOTIDE SEQUENCE [LARGE SCALE GENOMIC DNA]</scope>
    <source>
        <strain evidence="5 6">DSM 20335</strain>
    </source>
</reference>
<evidence type="ECO:0000259" key="4">
    <source>
        <dbReference type="PROSITE" id="PS51918"/>
    </source>
</evidence>
<comment type="caution">
    <text evidence="5">The sequence shown here is derived from an EMBL/GenBank/DDBJ whole genome shotgun (WGS) entry which is preliminary data.</text>
</comment>
<keyword evidence="3" id="KW-0143">Chaperone</keyword>